<dbReference type="Proteomes" id="UP001283361">
    <property type="component" value="Unassembled WGS sequence"/>
</dbReference>
<organism evidence="2 3">
    <name type="scientific">Elysia crispata</name>
    <name type="common">lettuce slug</name>
    <dbReference type="NCBI Taxonomy" id="231223"/>
    <lineage>
        <taxon>Eukaryota</taxon>
        <taxon>Metazoa</taxon>
        <taxon>Spiralia</taxon>
        <taxon>Lophotrochozoa</taxon>
        <taxon>Mollusca</taxon>
        <taxon>Gastropoda</taxon>
        <taxon>Heterobranchia</taxon>
        <taxon>Euthyneura</taxon>
        <taxon>Panpulmonata</taxon>
        <taxon>Sacoglossa</taxon>
        <taxon>Placobranchoidea</taxon>
        <taxon>Plakobranchidae</taxon>
        <taxon>Elysia</taxon>
    </lineage>
</organism>
<feature type="compositionally biased region" description="Polar residues" evidence="1">
    <location>
        <begin position="94"/>
        <end position="103"/>
    </location>
</feature>
<dbReference type="EMBL" id="JAWDGP010005352">
    <property type="protein sequence ID" value="KAK3757690.1"/>
    <property type="molecule type" value="Genomic_DNA"/>
</dbReference>
<dbReference type="AlphaFoldDB" id="A0AAE0YVK4"/>
<accession>A0AAE0YVK4</accession>
<evidence type="ECO:0000256" key="1">
    <source>
        <dbReference type="SAM" id="MobiDB-lite"/>
    </source>
</evidence>
<protein>
    <submittedName>
        <fullName evidence="2">Uncharacterized protein</fullName>
    </submittedName>
</protein>
<feature type="region of interest" description="Disordered" evidence="1">
    <location>
        <begin position="43"/>
        <end position="103"/>
    </location>
</feature>
<gene>
    <name evidence="2" type="ORF">RRG08_000199</name>
</gene>
<feature type="compositionally biased region" description="Basic and acidic residues" evidence="1">
    <location>
        <begin position="1"/>
        <end position="15"/>
    </location>
</feature>
<proteinExistence type="predicted"/>
<evidence type="ECO:0000313" key="2">
    <source>
        <dbReference type="EMBL" id="KAK3757690.1"/>
    </source>
</evidence>
<comment type="caution">
    <text evidence="2">The sequence shown here is derived from an EMBL/GenBank/DDBJ whole genome shotgun (WGS) entry which is preliminary data.</text>
</comment>
<name>A0AAE0YVK4_9GAST</name>
<feature type="region of interest" description="Disordered" evidence="1">
    <location>
        <begin position="1"/>
        <end position="30"/>
    </location>
</feature>
<sequence>MQRRTSLDKPDHCRQAEVLSQYSTGSGRHQQFPISMCRRPISLFPKDPPIYREPLSNQKDPPIYREPLSNQEDPPMYQEPLYNQKDPPIYREPLSNQKDPPMY</sequence>
<reference evidence="2" key="1">
    <citation type="journal article" date="2023" name="G3 (Bethesda)">
        <title>A reference genome for the long-term kleptoplast-retaining sea slug Elysia crispata morphotype clarki.</title>
        <authorList>
            <person name="Eastman K.E."/>
            <person name="Pendleton A.L."/>
            <person name="Shaikh M.A."/>
            <person name="Suttiyut T."/>
            <person name="Ogas R."/>
            <person name="Tomko P."/>
            <person name="Gavelis G."/>
            <person name="Widhalm J.R."/>
            <person name="Wisecaver J.H."/>
        </authorList>
    </citation>
    <scope>NUCLEOTIDE SEQUENCE</scope>
    <source>
        <strain evidence="2">ECLA1</strain>
    </source>
</reference>
<feature type="compositionally biased region" description="Polar residues" evidence="1">
    <location>
        <begin position="18"/>
        <end position="30"/>
    </location>
</feature>
<evidence type="ECO:0000313" key="3">
    <source>
        <dbReference type="Proteomes" id="UP001283361"/>
    </source>
</evidence>
<keyword evidence="3" id="KW-1185">Reference proteome</keyword>